<accession>A0A392QWK5</accession>
<organism evidence="2 3">
    <name type="scientific">Trifolium medium</name>
    <dbReference type="NCBI Taxonomy" id="97028"/>
    <lineage>
        <taxon>Eukaryota</taxon>
        <taxon>Viridiplantae</taxon>
        <taxon>Streptophyta</taxon>
        <taxon>Embryophyta</taxon>
        <taxon>Tracheophyta</taxon>
        <taxon>Spermatophyta</taxon>
        <taxon>Magnoliopsida</taxon>
        <taxon>eudicotyledons</taxon>
        <taxon>Gunneridae</taxon>
        <taxon>Pentapetalae</taxon>
        <taxon>rosids</taxon>
        <taxon>fabids</taxon>
        <taxon>Fabales</taxon>
        <taxon>Fabaceae</taxon>
        <taxon>Papilionoideae</taxon>
        <taxon>50 kb inversion clade</taxon>
        <taxon>NPAAA clade</taxon>
        <taxon>Hologalegina</taxon>
        <taxon>IRL clade</taxon>
        <taxon>Trifolieae</taxon>
        <taxon>Trifolium</taxon>
    </lineage>
</organism>
<comment type="caution">
    <text evidence="2">The sequence shown here is derived from an EMBL/GenBank/DDBJ whole genome shotgun (WGS) entry which is preliminary data.</text>
</comment>
<keyword evidence="3" id="KW-1185">Reference proteome</keyword>
<reference evidence="2 3" key="1">
    <citation type="journal article" date="2018" name="Front. Plant Sci.">
        <title>Red Clover (Trifolium pratense) and Zigzag Clover (T. medium) - A Picture of Genomic Similarities and Differences.</title>
        <authorList>
            <person name="Dluhosova J."/>
            <person name="Istvanek J."/>
            <person name="Nedelnik J."/>
            <person name="Repkova J."/>
        </authorList>
    </citation>
    <scope>NUCLEOTIDE SEQUENCE [LARGE SCALE GENOMIC DNA]</scope>
    <source>
        <strain evidence="3">cv. 10/8</strain>
        <tissue evidence="2">Leaf</tissue>
    </source>
</reference>
<sequence>MTMRAIAESGHLSTKRNWQMDMQNM</sequence>
<dbReference type="AlphaFoldDB" id="A0A392QWK5"/>
<proteinExistence type="predicted"/>
<name>A0A392QWK5_9FABA</name>
<evidence type="ECO:0000313" key="3">
    <source>
        <dbReference type="Proteomes" id="UP000265520"/>
    </source>
</evidence>
<feature type="region of interest" description="Disordered" evidence="1">
    <location>
        <begin position="1"/>
        <end position="25"/>
    </location>
</feature>
<protein>
    <submittedName>
        <fullName evidence="2">Uncharacterized protein</fullName>
    </submittedName>
</protein>
<evidence type="ECO:0000313" key="2">
    <source>
        <dbReference type="EMBL" id="MCI28678.1"/>
    </source>
</evidence>
<evidence type="ECO:0000256" key="1">
    <source>
        <dbReference type="SAM" id="MobiDB-lite"/>
    </source>
</evidence>
<feature type="compositionally biased region" description="Polar residues" evidence="1">
    <location>
        <begin position="11"/>
        <end position="25"/>
    </location>
</feature>
<dbReference type="Proteomes" id="UP000265520">
    <property type="component" value="Unassembled WGS sequence"/>
</dbReference>
<feature type="non-terminal residue" evidence="2">
    <location>
        <position position="25"/>
    </location>
</feature>
<dbReference type="EMBL" id="LXQA010167263">
    <property type="protein sequence ID" value="MCI28678.1"/>
    <property type="molecule type" value="Genomic_DNA"/>
</dbReference>